<sequence length="157" mass="17346">MDLPRPVVMDSEGDGLRAGRSLLGRLLLVGSALTPEGMLNLGWSASEFDRPVASLSAEPLIDFRGQHRYGKAQCPEKPARRVHFKEPDIIEVPSWKDETRQMYYRAQLEDDILEESVRLLLQSAKRLLSSRVALAAASAAAMTGMVAVGFVSTMQQF</sequence>
<keyword evidence="3" id="KW-1185">Reference proteome</keyword>
<accession>A0A812TI14</accession>
<keyword evidence="1" id="KW-1133">Transmembrane helix</keyword>
<evidence type="ECO:0000313" key="2">
    <source>
        <dbReference type="EMBL" id="CAE7523296.1"/>
    </source>
</evidence>
<dbReference type="OrthoDB" id="436245at2759"/>
<protein>
    <submittedName>
        <fullName evidence="2">FOXRED1 protein</fullName>
    </submittedName>
</protein>
<keyword evidence="1" id="KW-0472">Membrane</keyword>
<gene>
    <name evidence="2" type="primary">FOXRED1</name>
    <name evidence="2" type="ORF">SPIL2461_LOCUS13717</name>
</gene>
<dbReference type="EMBL" id="CAJNIZ010030380">
    <property type="protein sequence ID" value="CAE7523296.1"/>
    <property type="molecule type" value="Genomic_DNA"/>
</dbReference>
<feature type="transmembrane region" description="Helical" evidence="1">
    <location>
        <begin position="132"/>
        <end position="151"/>
    </location>
</feature>
<comment type="caution">
    <text evidence="2">The sequence shown here is derived from an EMBL/GenBank/DDBJ whole genome shotgun (WGS) entry which is preliminary data.</text>
</comment>
<dbReference type="AlphaFoldDB" id="A0A812TI14"/>
<keyword evidence="1" id="KW-0812">Transmembrane</keyword>
<reference evidence="2" key="1">
    <citation type="submission" date="2021-02" db="EMBL/GenBank/DDBJ databases">
        <authorList>
            <person name="Dougan E. K."/>
            <person name="Rhodes N."/>
            <person name="Thang M."/>
            <person name="Chan C."/>
        </authorList>
    </citation>
    <scope>NUCLEOTIDE SEQUENCE</scope>
</reference>
<proteinExistence type="predicted"/>
<organism evidence="2 3">
    <name type="scientific">Symbiodinium pilosum</name>
    <name type="common">Dinoflagellate</name>
    <dbReference type="NCBI Taxonomy" id="2952"/>
    <lineage>
        <taxon>Eukaryota</taxon>
        <taxon>Sar</taxon>
        <taxon>Alveolata</taxon>
        <taxon>Dinophyceae</taxon>
        <taxon>Suessiales</taxon>
        <taxon>Symbiodiniaceae</taxon>
        <taxon>Symbiodinium</taxon>
    </lineage>
</organism>
<evidence type="ECO:0000256" key="1">
    <source>
        <dbReference type="SAM" id="Phobius"/>
    </source>
</evidence>
<dbReference type="Proteomes" id="UP000649617">
    <property type="component" value="Unassembled WGS sequence"/>
</dbReference>
<evidence type="ECO:0000313" key="3">
    <source>
        <dbReference type="Proteomes" id="UP000649617"/>
    </source>
</evidence>
<name>A0A812TI14_SYMPI</name>